<accession>A0ABX6JJQ2</accession>
<proteinExistence type="predicted"/>
<gene>
    <name evidence="2" type="ORF">GXM18_28295</name>
</gene>
<evidence type="ECO:0000313" key="2">
    <source>
        <dbReference type="EMBL" id="QIB58377.1"/>
    </source>
</evidence>
<dbReference type="RefSeq" id="WP_018596455.1">
    <property type="nucleotide sequence ID" value="NZ_CP048626.1"/>
</dbReference>
<protein>
    <recommendedName>
        <fullName evidence="4">CopG family transcriptional regulator</fullName>
    </recommendedName>
</protein>
<evidence type="ECO:0000256" key="1">
    <source>
        <dbReference type="SAM" id="MobiDB-lite"/>
    </source>
</evidence>
<evidence type="ECO:0000313" key="3">
    <source>
        <dbReference type="Proteomes" id="UP000464715"/>
    </source>
</evidence>
<dbReference type="Proteomes" id="UP000464715">
    <property type="component" value="Chromosome"/>
</dbReference>
<organism evidence="2 3">
    <name type="scientific">Blautia producta ATCC 27340 = DSM 2950</name>
    <dbReference type="NCBI Taxonomy" id="1121114"/>
    <lineage>
        <taxon>Bacteria</taxon>
        <taxon>Bacillati</taxon>
        <taxon>Bacillota</taxon>
        <taxon>Clostridia</taxon>
        <taxon>Lachnospirales</taxon>
        <taxon>Lachnospiraceae</taxon>
        <taxon>Blautia</taxon>
    </lineage>
</organism>
<name>A0ABX6JJQ2_9FIRM</name>
<reference evidence="2 3" key="1">
    <citation type="submission" date="2020-02" db="EMBL/GenBank/DDBJ databases">
        <title>Complete genome sequence of Blautia producta JCM 1471(T).</title>
        <authorList>
            <person name="Tourlousse D.M."/>
            <person name="Sakamoto M."/>
            <person name="Miura T."/>
            <person name="Narita K."/>
            <person name="Ohashi A."/>
            <person name="Uchino Y."/>
            <person name="Yamazoe A."/>
            <person name="Kameyama K."/>
            <person name="Terauchi J."/>
            <person name="Ohkuma M."/>
            <person name="Kawasaki H."/>
            <person name="Sekiguchi Y."/>
        </authorList>
    </citation>
    <scope>NUCLEOTIDE SEQUENCE [LARGE SCALE GENOMIC DNA]</scope>
    <source>
        <strain evidence="2 3">JCM 1471</strain>
    </source>
</reference>
<dbReference type="GeneID" id="75055880"/>
<sequence length="79" mass="9161">MKSSEKKAEIQTKKQTGEESKCEVKLEDKLEIKCESRLKDKLETKCESRLEGAFKSTKSEQELLDKIISEAKRRGLFHD</sequence>
<evidence type="ECO:0008006" key="4">
    <source>
        <dbReference type="Google" id="ProtNLM"/>
    </source>
</evidence>
<keyword evidence="3" id="KW-1185">Reference proteome</keyword>
<dbReference type="EMBL" id="CP048626">
    <property type="protein sequence ID" value="QIB58377.1"/>
    <property type="molecule type" value="Genomic_DNA"/>
</dbReference>
<feature type="region of interest" description="Disordered" evidence="1">
    <location>
        <begin position="1"/>
        <end position="20"/>
    </location>
</feature>